<organism evidence="2 3">
    <name type="scientific">Lasius niger</name>
    <name type="common">Black garden ant</name>
    <dbReference type="NCBI Taxonomy" id="67767"/>
    <lineage>
        <taxon>Eukaryota</taxon>
        <taxon>Metazoa</taxon>
        <taxon>Ecdysozoa</taxon>
        <taxon>Arthropoda</taxon>
        <taxon>Hexapoda</taxon>
        <taxon>Insecta</taxon>
        <taxon>Pterygota</taxon>
        <taxon>Neoptera</taxon>
        <taxon>Endopterygota</taxon>
        <taxon>Hymenoptera</taxon>
        <taxon>Apocrita</taxon>
        <taxon>Aculeata</taxon>
        <taxon>Formicoidea</taxon>
        <taxon>Formicidae</taxon>
        <taxon>Formicinae</taxon>
        <taxon>Lasius</taxon>
        <taxon>Lasius</taxon>
    </lineage>
</organism>
<evidence type="ECO:0000256" key="1">
    <source>
        <dbReference type="SAM" id="MobiDB-lite"/>
    </source>
</evidence>
<evidence type="ECO:0000313" key="2">
    <source>
        <dbReference type="EMBL" id="KMQ82240.1"/>
    </source>
</evidence>
<feature type="compositionally biased region" description="Gly residues" evidence="1">
    <location>
        <begin position="99"/>
        <end position="109"/>
    </location>
</feature>
<name>A0A0J7MNS0_LASNI</name>
<gene>
    <name evidence="2" type="ORF">RF55_23684</name>
</gene>
<dbReference type="AlphaFoldDB" id="A0A0J7MNS0"/>
<feature type="region of interest" description="Disordered" evidence="1">
    <location>
        <begin position="33"/>
        <end position="66"/>
    </location>
</feature>
<accession>A0A0J7MNS0</accession>
<sequence>MQQQLTTAVAANKILQQQPSTSALHVCKVISIFPEQPPSTPPEQPPEQPPQQPPQQIETARTQPAEILSESINNIMLKAKPRWQRAGTNYRGRRSRQGRGWGRGRGYGRGRNNIIINM</sequence>
<dbReference type="Proteomes" id="UP000036403">
    <property type="component" value="Unassembled WGS sequence"/>
</dbReference>
<comment type="caution">
    <text evidence="2">The sequence shown here is derived from an EMBL/GenBank/DDBJ whole genome shotgun (WGS) entry which is preliminary data.</text>
</comment>
<keyword evidence="3" id="KW-1185">Reference proteome</keyword>
<proteinExistence type="predicted"/>
<dbReference type="PaxDb" id="67767-A0A0J7MNS0"/>
<feature type="region of interest" description="Disordered" evidence="1">
    <location>
        <begin position="78"/>
        <end position="118"/>
    </location>
</feature>
<dbReference type="EMBL" id="LBMM01027070">
    <property type="protein sequence ID" value="KMQ82240.1"/>
    <property type="molecule type" value="Genomic_DNA"/>
</dbReference>
<feature type="compositionally biased region" description="Pro residues" evidence="1">
    <location>
        <begin position="35"/>
        <end position="53"/>
    </location>
</feature>
<reference evidence="2 3" key="1">
    <citation type="submission" date="2015-04" db="EMBL/GenBank/DDBJ databases">
        <title>Lasius niger genome sequencing.</title>
        <authorList>
            <person name="Konorov E.A."/>
            <person name="Nikitin M.A."/>
            <person name="Kirill M.V."/>
            <person name="Chang P."/>
        </authorList>
    </citation>
    <scope>NUCLEOTIDE SEQUENCE [LARGE SCALE GENOMIC DNA]</scope>
    <source>
        <tissue evidence="2">Whole</tissue>
    </source>
</reference>
<evidence type="ECO:0000313" key="3">
    <source>
        <dbReference type="Proteomes" id="UP000036403"/>
    </source>
</evidence>
<protein>
    <submittedName>
        <fullName evidence="2">Uncharacterized protein</fullName>
    </submittedName>
</protein>